<dbReference type="Gene3D" id="1.20.1250.20">
    <property type="entry name" value="MFS general substrate transporter like domains"/>
    <property type="match status" value="1"/>
</dbReference>
<dbReference type="InterPro" id="IPR011701">
    <property type="entry name" value="MFS"/>
</dbReference>
<evidence type="ECO:0000256" key="5">
    <source>
        <dbReference type="ARBA" id="ARBA00022989"/>
    </source>
</evidence>
<evidence type="ECO:0000313" key="9">
    <source>
        <dbReference type="EMBL" id="MBB3115072.1"/>
    </source>
</evidence>
<feature type="transmembrane region" description="Helical" evidence="7">
    <location>
        <begin position="336"/>
        <end position="359"/>
    </location>
</feature>
<feature type="transmembrane region" description="Helical" evidence="7">
    <location>
        <begin position="48"/>
        <end position="66"/>
    </location>
</feature>
<feature type="transmembrane region" description="Helical" evidence="7">
    <location>
        <begin position="136"/>
        <end position="159"/>
    </location>
</feature>
<dbReference type="SUPFAM" id="SSF103473">
    <property type="entry name" value="MFS general substrate transporter"/>
    <property type="match status" value="1"/>
</dbReference>
<dbReference type="EMBL" id="JACHWT010000001">
    <property type="protein sequence ID" value="MBB3115072.1"/>
    <property type="molecule type" value="Genomic_DNA"/>
</dbReference>
<dbReference type="PANTHER" id="PTHR42718">
    <property type="entry name" value="MAJOR FACILITATOR SUPERFAMILY MULTIDRUG TRANSPORTER MFSC"/>
    <property type="match status" value="1"/>
</dbReference>
<dbReference type="CDD" id="cd17321">
    <property type="entry name" value="MFS_MMR_MDR_like"/>
    <property type="match status" value="1"/>
</dbReference>
<dbReference type="GO" id="GO:0022857">
    <property type="term" value="F:transmembrane transporter activity"/>
    <property type="evidence" value="ECO:0007669"/>
    <property type="project" value="InterPro"/>
</dbReference>
<evidence type="ECO:0000256" key="4">
    <source>
        <dbReference type="ARBA" id="ARBA00022692"/>
    </source>
</evidence>
<evidence type="ECO:0000256" key="2">
    <source>
        <dbReference type="ARBA" id="ARBA00022448"/>
    </source>
</evidence>
<feature type="transmembrane region" description="Helical" evidence="7">
    <location>
        <begin position="78"/>
        <end position="97"/>
    </location>
</feature>
<organism evidence="9 10">
    <name type="scientific">Corynebacterium bovis DSM 20582 = CIP 54.80</name>
    <dbReference type="NCBI Taxonomy" id="927655"/>
    <lineage>
        <taxon>Bacteria</taxon>
        <taxon>Bacillati</taxon>
        <taxon>Actinomycetota</taxon>
        <taxon>Actinomycetes</taxon>
        <taxon>Mycobacteriales</taxon>
        <taxon>Corynebacteriaceae</taxon>
        <taxon>Corynebacterium</taxon>
    </lineage>
</organism>
<keyword evidence="5 7" id="KW-1133">Transmembrane helix</keyword>
<feature type="transmembrane region" description="Helical" evidence="7">
    <location>
        <begin position="365"/>
        <end position="390"/>
    </location>
</feature>
<dbReference type="InterPro" id="IPR020846">
    <property type="entry name" value="MFS_dom"/>
</dbReference>
<dbReference type="PANTHER" id="PTHR42718:SF47">
    <property type="entry name" value="METHYL VIOLOGEN RESISTANCE PROTEIN SMVA"/>
    <property type="match status" value="1"/>
</dbReference>
<dbReference type="Gene3D" id="1.20.1720.10">
    <property type="entry name" value="Multidrug resistance protein D"/>
    <property type="match status" value="1"/>
</dbReference>
<dbReference type="GO" id="GO:0005886">
    <property type="term" value="C:plasma membrane"/>
    <property type="evidence" value="ECO:0007669"/>
    <property type="project" value="UniProtKB-SubCell"/>
</dbReference>
<feature type="transmembrane region" description="Helical" evidence="7">
    <location>
        <begin position="442"/>
        <end position="464"/>
    </location>
</feature>
<evidence type="ECO:0000256" key="6">
    <source>
        <dbReference type="ARBA" id="ARBA00023136"/>
    </source>
</evidence>
<keyword evidence="6 7" id="KW-0472">Membrane</keyword>
<feature type="transmembrane region" description="Helical" evidence="7">
    <location>
        <begin position="208"/>
        <end position="226"/>
    </location>
</feature>
<evidence type="ECO:0000256" key="7">
    <source>
        <dbReference type="SAM" id="Phobius"/>
    </source>
</evidence>
<evidence type="ECO:0000313" key="10">
    <source>
        <dbReference type="Proteomes" id="UP000612712"/>
    </source>
</evidence>
<feature type="transmembrane region" description="Helical" evidence="7">
    <location>
        <begin position="270"/>
        <end position="292"/>
    </location>
</feature>
<comment type="caution">
    <text evidence="9">The sequence shown here is derived from an EMBL/GenBank/DDBJ whole genome shotgun (WGS) entry which is preliminary data.</text>
</comment>
<evidence type="ECO:0000256" key="3">
    <source>
        <dbReference type="ARBA" id="ARBA00022475"/>
    </source>
</evidence>
<name>A0A8H9Y983_9CORY</name>
<reference evidence="9" key="1">
    <citation type="submission" date="2020-08" db="EMBL/GenBank/DDBJ databases">
        <title>Sequencing the genomes of 1000 actinobacteria strains.</title>
        <authorList>
            <person name="Klenk H.-P."/>
        </authorList>
    </citation>
    <scope>NUCLEOTIDE SEQUENCE</scope>
    <source>
        <strain evidence="9">DSM 20582</strain>
    </source>
</reference>
<comment type="subcellular location">
    <subcellularLocation>
        <location evidence="1">Cell membrane</location>
        <topology evidence="1">Multi-pass membrane protein</topology>
    </subcellularLocation>
</comment>
<feature type="transmembrane region" description="Helical" evidence="7">
    <location>
        <begin position="165"/>
        <end position="187"/>
    </location>
</feature>
<dbReference type="AlphaFoldDB" id="A0A8H9Y983"/>
<keyword evidence="4 7" id="KW-0812">Transmembrane</keyword>
<keyword evidence="3" id="KW-1003">Cell membrane</keyword>
<feature type="transmembrane region" description="Helical" evidence="7">
    <location>
        <begin position="304"/>
        <end position="324"/>
    </location>
</feature>
<feature type="transmembrane region" description="Helical" evidence="7">
    <location>
        <begin position="232"/>
        <end position="249"/>
    </location>
</feature>
<dbReference type="PROSITE" id="PS50850">
    <property type="entry name" value="MFS"/>
    <property type="match status" value="1"/>
</dbReference>
<feature type="transmembrane region" description="Helical" evidence="7">
    <location>
        <begin position="103"/>
        <end position="124"/>
    </location>
</feature>
<proteinExistence type="predicted"/>
<sequence>MPDMGWPRRWWALAVLSLGLVMLAVDVTVLNLAVPAIEADLAPSSTQMLWIVDVYGFVIGALLMTMGALGDRVGRRRLLLVGVAFFAVASVLAASATGPGQLIAARALQGAAGATLMPATLSLIRTMFTDDRERSRAVSVWVATYAVGAAAGPVIGGFLLEHFRWGAIFLINVPVAVVIVVAGLVTLPAGRVGADGDARPSPFDATGAVLSVVALFSGIYAVKTAVLEGVDAGVVATAVVAVVVGVLFVRHLGRAAHPLVDPGMLRRPSYAAAVTVNAGTMFLFVGMLIVVSPLLQTVLGVTPLAAGMLFLPGLVVSGLVAVWVGGAMDRFSPALLITAGLVVSALGLVVFVGCALGLLPGSDVAWVAVAYLLIAGGSGAVDPVTNVIVVDAAPAEQAGAAASLSEVGYELGGAVGTAVLGTVLAGVQGVRESGGAGTAEAFRSGAGAAGVAALVAAGLMIVLVRRRLTGYRIR</sequence>
<dbReference type="InterPro" id="IPR036259">
    <property type="entry name" value="MFS_trans_sf"/>
</dbReference>
<feature type="transmembrane region" description="Helical" evidence="7">
    <location>
        <begin position="411"/>
        <end position="430"/>
    </location>
</feature>
<evidence type="ECO:0000259" key="8">
    <source>
        <dbReference type="PROSITE" id="PS50850"/>
    </source>
</evidence>
<accession>A0A8H9Y983</accession>
<evidence type="ECO:0000256" key="1">
    <source>
        <dbReference type="ARBA" id="ARBA00004651"/>
    </source>
</evidence>
<gene>
    <name evidence="9" type="ORF">FHU32_000260</name>
</gene>
<keyword evidence="2" id="KW-0813">Transport</keyword>
<dbReference type="Pfam" id="PF07690">
    <property type="entry name" value="MFS_1"/>
    <property type="match status" value="1"/>
</dbReference>
<protein>
    <submittedName>
        <fullName evidence="9">DHA2 family multidrug resistance protein-like MFS transporter</fullName>
    </submittedName>
</protein>
<feature type="domain" description="Major facilitator superfamily (MFS) profile" evidence="8">
    <location>
        <begin position="12"/>
        <end position="470"/>
    </location>
</feature>
<dbReference type="Proteomes" id="UP000612712">
    <property type="component" value="Unassembled WGS sequence"/>
</dbReference>